<dbReference type="Proteomes" id="UP001253193">
    <property type="component" value="Unassembled WGS sequence"/>
</dbReference>
<organism evidence="1 2">
    <name type="scientific">Vibrio parahaemolyticus</name>
    <dbReference type="NCBI Taxonomy" id="670"/>
    <lineage>
        <taxon>Bacteria</taxon>
        <taxon>Pseudomonadati</taxon>
        <taxon>Pseudomonadota</taxon>
        <taxon>Gammaproteobacteria</taxon>
        <taxon>Vibrionales</taxon>
        <taxon>Vibrionaceae</taxon>
        <taxon>Vibrio</taxon>
    </lineage>
</organism>
<gene>
    <name evidence="1" type="ORF">QX249_11390</name>
</gene>
<dbReference type="AlphaFoldDB" id="A0AAW8PYH1"/>
<name>A0AAW8PYH1_VIBPH</name>
<comment type="caution">
    <text evidence="1">The sequence shown here is derived from an EMBL/GenBank/DDBJ whole genome shotgun (WGS) entry which is preliminary data.</text>
</comment>
<evidence type="ECO:0000313" key="1">
    <source>
        <dbReference type="EMBL" id="MDS1821268.1"/>
    </source>
</evidence>
<proteinExistence type="predicted"/>
<reference evidence="1" key="1">
    <citation type="submission" date="2023-06" db="EMBL/GenBank/DDBJ databases">
        <title>Genomic Diversity of Vibrio spp. and Metagenomic Analysis of Pathogens in Florida Gulf Coastal Waters Following Hurricane Ian.</title>
        <authorList>
            <person name="Brumfield K.D."/>
        </authorList>
    </citation>
    <scope>NUCLEOTIDE SEQUENCE</scope>
    <source>
        <strain evidence="1">WBS2B-138</strain>
    </source>
</reference>
<protein>
    <submittedName>
        <fullName evidence="1">Uncharacterized protein</fullName>
    </submittedName>
</protein>
<accession>A0AAW8PYH1</accession>
<dbReference type="RefSeq" id="WP_311020141.1">
    <property type="nucleotide sequence ID" value="NZ_JAUHGG010000003.1"/>
</dbReference>
<sequence length="353" mass="40755">MKKRLVIVDKHSIKHGIKDIIVPATKDDLDFIFTANYGFTRFSLEKIAFAEVPYTELPQKMHFEYPEVPCHVPLYLHTSFEIISCANGKSINVTYDGKDVEPQLRSALDYVNSIIESYDEVVLFGEDDGNGCWGFETTLDYLNVPETTKISFTRLGSLSDRSLIKAWESRDSWRKSEFKLKHLEGQRIKKYFDYWWNTNSSLVFSESMNHVGLKCNPVLTKYELMTMVLLSRYDKPVSAWDLLTDMSAWKGTGKYDGVTRIGSVVSSNQIIKQLISRGFANDIGQLTLVISDEGRKFLSMLHPKTFDPDLGYRIANWKETRDIESVKRYIRTVFGKQLRFQRKQMGKEQVLAD</sequence>
<dbReference type="EMBL" id="JAUHGG010000003">
    <property type="protein sequence ID" value="MDS1821268.1"/>
    <property type="molecule type" value="Genomic_DNA"/>
</dbReference>
<evidence type="ECO:0000313" key="2">
    <source>
        <dbReference type="Proteomes" id="UP001253193"/>
    </source>
</evidence>